<dbReference type="AlphaFoldDB" id="A0A8J5JIC6"/>
<organism evidence="2 3">
    <name type="scientific">Homarus americanus</name>
    <name type="common">American lobster</name>
    <dbReference type="NCBI Taxonomy" id="6706"/>
    <lineage>
        <taxon>Eukaryota</taxon>
        <taxon>Metazoa</taxon>
        <taxon>Ecdysozoa</taxon>
        <taxon>Arthropoda</taxon>
        <taxon>Crustacea</taxon>
        <taxon>Multicrustacea</taxon>
        <taxon>Malacostraca</taxon>
        <taxon>Eumalacostraca</taxon>
        <taxon>Eucarida</taxon>
        <taxon>Decapoda</taxon>
        <taxon>Pleocyemata</taxon>
        <taxon>Astacidea</taxon>
        <taxon>Nephropoidea</taxon>
        <taxon>Nephropidae</taxon>
        <taxon>Homarus</taxon>
    </lineage>
</organism>
<evidence type="ECO:0000256" key="1">
    <source>
        <dbReference type="SAM" id="MobiDB-lite"/>
    </source>
</evidence>
<gene>
    <name evidence="2" type="ORF">Hamer_G025384</name>
</gene>
<dbReference type="PANTHER" id="PTHR36696:SF1">
    <property type="entry name" value="EF-HAND DOMAIN-CONTAINING PROTEIN"/>
    <property type="match status" value="1"/>
</dbReference>
<name>A0A8J5JIC6_HOMAM</name>
<protein>
    <submittedName>
        <fullName evidence="2">Uncharacterized protein</fullName>
    </submittedName>
</protein>
<dbReference type="EMBL" id="JAHLQT010043674">
    <property type="protein sequence ID" value="KAG7154843.1"/>
    <property type="molecule type" value="Genomic_DNA"/>
</dbReference>
<feature type="compositionally biased region" description="Acidic residues" evidence="1">
    <location>
        <begin position="236"/>
        <end position="250"/>
    </location>
</feature>
<feature type="compositionally biased region" description="Basic and acidic residues" evidence="1">
    <location>
        <begin position="251"/>
        <end position="261"/>
    </location>
</feature>
<keyword evidence="3" id="KW-1185">Reference proteome</keyword>
<feature type="region of interest" description="Disordered" evidence="1">
    <location>
        <begin position="234"/>
        <end position="261"/>
    </location>
</feature>
<sequence>MKLHNLPQGSEDSGLGGEKQPPKRRPRRGGKKKGDEGGLDDPGQTGQFLGASNPPEDGSELARLQETLGGGPTSGGATLTEAQVFWFSLPRSPSHRAAIFTLPVQITRLFGISPVDYLKKYMRLRTSRRQLYSMVFTRHRDVESIRVERLLVDDVGAALGDALGGHLTEAQLGRLTSLVPLPDVSLDRDFFVLISAFAERLFCYDLLASPDVEIEPRDLVEQLDFKQLDERLEGVGVEEEVEEDEEEKQEEQDKEHEKEEE</sequence>
<accession>A0A8J5JIC6</accession>
<feature type="compositionally biased region" description="Basic residues" evidence="1">
    <location>
        <begin position="22"/>
        <end position="31"/>
    </location>
</feature>
<feature type="region of interest" description="Disordered" evidence="1">
    <location>
        <begin position="1"/>
        <end position="59"/>
    </location>
</feature>
<reference evidence="2" key="1">
    <citation type="journal article" date="2021" name="Sci. Adv.">
        <title>The American lobster genome reveals insights on longevity, neural, and immune adaptations.</title>
        <authorList>
            <person name="Polinski J.M."/>
            <person name="Zimin A.V."/>
            <person name="Clark K.F."/>
            <person name="Kohn A.B."/>
            <person name="Sadowski N."/>
            <person name="Timp W."/>
            <person name="Ptitsyn A."/>
            <person name="Khanna P."/>
            <person name="Romanova D.Y."/>
            <person name="Williams P."/>
            <person name="Greenwood S.J."/>
            <person name="Moroz L.L."/>
            <person name="Walt D.R."/>
            <person name="Bodnar A.G."/>
        </authorList>
    </citation>
    <scope>NUCLEOTIDE SEQUENCE</scope>
    <source>
        <strain evidence="2">GMGI-L3</strain>
    </source>
</reference>
<evidence type="ECO:0000313" key="2">
    <source>
        <dbReference type="EMBL" id="KAG7154843.1"/>
    </source>
</evidence>
<evidence type="ECO:0000313" key="3">
    <source>
        <dbReference type="Proteomes" id="UP000747542"/>
    </source>
</evidence>
<proteinExistence type="predicted"/>
<dbReference type="PANTHER" id="PTHR36696">
    <property type="entry name" value="AGAP012002-PA"/>
    <property type="match status" value="1"/>
</dbReference>
<comment type="caution">
    <text evidence="2">The sequence shown here is derived from an EMBL/GenBank/DDBJ whole genome shotgun (WGS) entry which is preliminary data.</text>
</comment>
<dbReference type="Proteomes" id="UP000747542">
    <property type="component" value="Unassembled WGS sequence"/>
</dbReference>